<keyword evidence="5" id="KW-1185">Reference proteome</keyword>
<dbReference type="PANTHER" id="PTHR33155">
    <property type="entry name" value="FANTASTIC FOUR-LIKE PROTEIN (DUF3049)"/>
    <property type="match status" value="1"/>
</dbReference>
<feature type="compositionally biased region" description="Acidic residues" evidence="2">
    <location>
        <begin position="239"/>
        <end position="274"/>
    </location>
</feature>
<dbReference type="InterPro" id="IPR021410">
    <property type="entry name" value="FAF"/>
</dbReference>
<dbReference type="Proteomes" id="UP000593564">
    <property type="component" value="Unassembled WGS sequence"/>
</dbReference>
<feature type="region of interest" description="Disordered" evidence="2">
    <location>
        <begin position="239"/>
        <end position="284"/>
    </location>
</feature>
<dbReference type="PANTHER" id="PTHR33155:SF27">
    <property type="entry name" value="FANTASTIC FOUR-LIKE PROTEIN (DUF3049)"/>
    <property type="match status" value="1"/>
</dbReference>
<dbReference type="EMBL" id="JACBKZ010000003">
    <property type="protein sequence ID" value="KAF5954961.1"/>
    <property type="molecule type" value="Genomic_DNA"/>
</dbReference>
<dbReference type="AlphaFoldDB" id="A0A7J7HRW9"/>
<evidence type="ECO:0000313" key="5">
    <source>
        <dbReference type="Proteomes" id="UP000593564"/>
    </source>
</evidence>
<name>A0A7J7HRW9_CAMSI</name>
<evidence type="ECO:0000259" key="3">
    <source>
        <dbReference type="Pfam" id="PF11250"/>
    </source>
</evidence>
<comment type="caution">
    <text evidence="4">The sequence shown here is derived from an EMBL/GenBank/DDBJ whole genome shotgun (WGS) entry which is preliminary data.</text>
</comment>
<gene>
    <name evidence="4" type="ORF">HYC85_007817</name>
</gene>
<evidence type="ECO:0000313" key="4">
    <source>
        <dbReference type="EMBL" id="KAF5954961.1"/>
    </source>
</evidence>
<protein>
    <recommendedName>
        <fullName evidence="3">FAF domain-containing protein</fullName>
    </recommendedName>
</protein>
<evidence type="ECO:0000256" key="2">
    <source>
        <dbReference type="SAM" id="MobiDB-lite"/>
    </source>
</evidence>
<sequence>MSFLPSLSIAFLLTTITIMINFCVKSVHSLLNFANSKDNNNGTVVETHPRHHCQNLASPVTGGLSFLALSADNIHRPTNVVESSAVKSPSPPSSPSATTAAAVKIGFLDEVGGSVDGLMLCTESLGFESSDEWRVDDKIENISEDVVNSMTTTTIRPKRNRMGWRSEVKNFPPPLSSMNQNGKPIFYLRPVRRDGRLELMEVKIERLEVLRASREDGRLRLHLIRDIDVQEEEQVEEEEKIEEVIEEEEEEEEEQVEGEEEEIEETIEEEEEEEMSGKLVFPVKSGDGDGFRRCHELVHHHHHDNLHGWSQHSVTIR</sequence>
<evidence type="ECO:0000256" key="1">
    <source>
        <dbReference type="ARBA" id="ARBA00008690"/>
    </source>
</evidence>
<organism evidence="4 5">
    <name type="scientific">Camellia sinensis</name>
    <name type="common">Tea plant</name>
    <name type="synonym">Thea sinensis</name>
    <dbReference type="NCBI Taxonomy" id="4442"/>
    <lineage>
        <taxon>Eukaryota</taxon>
        <taxon>Viridiplantae</taxon>
        <taxon>Streptophyta</taxon>
        <taxon>Embryophyta</taxon>
        <taxon>Tracheophyta</taxon>
        <taxon>Spermatophyta</taxon>
        <taxon>Magnoliopsida</taxon>
        <taxon>eudicotyledons</taxon>
        <taxon>Gunneridae</taxon>
        <taxon>Pentapetalae</taxon>
        <taxon>asterids</taxon>
        <taxon>Ericales</taxon>
        <taxon>Theaceae</taxon>
        <taxon>Camellia</taxon>
    </lineage>
</organism>
<proteinExistence type="inferred from homology"/>
<feature type="domain" description="FAF" evidence="3">
    <location>
        <begin position="170"/>
        <end position="223"/>
    </location>
</feature>
<reference evidence="5" key="1">
    <citation type="journal article" date="2020" name="Nat. Commun.">
        <title>Genome assembly of wild tea tree DASZ reveals pedigree and selection history of tea varieties.</title>
        <authorList>
            <person name="Zhang W."/>
            <person name="Zhang Y."/>
            <person name="Qiu H."/>
            <person name="Guo Y."/>
            <person name="Wan H."/>
            <person name="Zhang X."/>
            <person name="Scossa F."/>
            <person name="Alseekh S."/>
            <person name="Zhang Q."/>
            <person name="Wang P."/>
            <person name="Xu L."/>
            <person name="Schmidt M.H."/>
            <person name="Jia X."/>
            <person name="Li D."/>
            <person name="Zhu A."/>
            <person name="Guo F."/>
            <person name="Chen W."/>
            <person name="Ni D."/>
            <person name="Usadel B."/>
            <person name="Fernie A.R."/>
            <person name="Wen W."/>
        </authorList>
    </citation>
    <scope>NUCLEOTIDE SEQUENCE [LARGE SCALE GENOMIC DNA]</scope>
    <source>
        <strain evidence="5">cv. G240</strain>
    </source>
</reference>
<comment type="similarity">
    <text evidence="1">Belongs to the fantastic four family.</text>
</comment>
<dbReference type="Pfam" id="PF11250">
    <property type="entry name" value="FAF"/>
    <property type="match status" value="1"/>
</dbReference>
<accession>A0A7J7HRW9</accession>
<dbReference type="InterPro" id="IPR046431">
    <property type="entry name" value="FAF_dom"/>
</dbReference>
<reference evidence="4 5" key="2">
    <citation type="submission" date="2020-07" db="EMBL/GenBank/DDBJ databases">
        <title>Genome assembly of wild tea tree DASZ reveals pedigree and selection history of tea varieties.</title>
        <authorList>
            <person name="Zhang W."/>
        </authorList>
    </citation>
    <scope>NUCLEOTIDE SEQUENCE [LARGE SCALE GENOMIC DNA]</scope>
    <source>
        <strain evidence="5">cv. G240</strain>
        <tissue evidence="4">Leaf</tissue>
    </source>
</reference>